<keyword evidence="2" id="KW-0238">DNA-binding</keyword>
<dbReference type="STRING" id="700015.Corgl_1717"/>
<protein>
    <submittedName>
        <fullName evidence="5">Transcriptional regulator, GntR family</fullName>
    </submittedName>
</protein>
<evidence type="ECO:0000256" key="2">
    <source>
        <dbReference type="ARBA" id="ARBA00023125"/>
    </source>
</evidence>
<dbReference type="CDD" id="cd07377">
    <property type="entry name" value="WHTH_GntR"/>
    <property type="match status" value="1"/>
</dbReference>
<dbReference type="PROSITE" id="PS50949">
    <property type="entry name" value="HTH_GNTR"/>
    <property type="match status" value="1"/>
</dbReference>
<dbReference type="RefSeq" id="WP_013709555.1">
    <property type="nucleotide sequence ID" value="NC_015389.1"/>
</dbReference>
<dbReference type="SMART" id="SM00866">
    <property type="entry name" value="UTRA"/>
    <property type="match status" value="1"/>
</dbReference>
<proteinExistence type="predicted"/>
<evidence type="ECO:0000313" key="6">
    <source>
        <dbReference type="Proteomes" id="UP000006851"/>
    </source>
</evidence>
<sequence length="247" mass="27794">MQASYIVIDRSLPVPLYKQLEDSVTRAIGSGILKAGDKLPTEDDLDETFNLSRPVVRQAYGSLVSAGLIVRERARGSFVKAQNYGMFANKILSFSQEMLLLGHAPATRVLEFSRAPLPSDVAGDRCASGGTWFFLERVRYTDGNPSVYLRTWIPSERFPDIENHDFSVESLYSTLKAIYDIHPIHAFRSVWATESEPCIAELLNVKTGSALSVLRSHVYDQLDKLMEVSIEYFPSPMCRFDFEVNVE</sequence>
<dbReference type="SMART" id="SM00345">
    <property type="entry name" value="HTH_GNTR"/>
    <property type="match status" value="1"/>
</dbReference>
<dbReference type="SUPFAM" id="SSF46785">
    <property type="entry name" value="Winged helix' DNA-binding domain"/>
    <property type="match status" value="1"/>
</dbReference>
<dbReference type="GO" id="GO:0003700">
    <property type="term" value="F:DNA-binding transcription factor activity"/>
    <property type="evidence" value="ECO:0007669"/>
    <property type="project" value="InterPro"/>
</dbReference>
<dbReference type="AlphaFoldDB" id="F2NB62"/>
<gene>
    <name evidence="5" type="ordered locus">Corgl_1717</name>
</gene>
<dbReference type="Pfam" id="PF00392">
    <property type="entry name" value="GntR"/>
    <property type="match status" value="1"/>
</dbReference>
<keyword evidence="3" id="KW-0804">Transcription</keyword>
<evidence type="ECO:0000256" key="1">
    <source>
        <dbReference type="ARBA" id="ARBA00023015"/>
    </source>
</evidence>
<dbReference type="KEGG" id="cgo:Corgl_1717"/>
<dbReference type="InterPro" id="IPR011663">
    <property type="entry name" value="UTRA"/>
</dbReference>
<dbReference type="InterPro" id="IPR036388">
    <property type="entry name" value="WH-like_DNA-bd_sf"/>
</dbReference>
<dbReference type="Gene3D" id="3.40.1410.10">
    <property type="entry name" value="Chorismate lyase-like"/>
    <property type="match status" value="1"/>
</dbReference>
<dbReference type="EMBL" id="CP002628">
    <property type="protein sequence ID" value="AEB07813.1"/>
    <property type="molecule type" value="Genomic_DNA"/>
</dbReference>
<dbReference type="OrthoDB" id="3174122at2"/>
<dbReference type="InterPro" id="IPR050679">
    <property type="entry name" value="Bact_HTH_transcr_reg"/>
</dbReference>
<dbReference type="Pfam" id="PF07702">
    <property type="entry name" value="UTRA"/>
    <property type="match status" value="1"/>
</dbReference>
<accession>F2NB62</accession>
<evidence type="ECO:0000259" key="4">
    <source>
        <dbReference type="PROSITE" id="PS50949"/>
    </source>
</evidence>
<dbReference type="PRINTS" id="PR00035">
    <property type="entry name" value="HTHGNTR"/>
</dbReference>
<dbReference type="Gene3D" id="1.10.10.10">
    <property type="entry name" value="Winged helix-like DNA-binding domain superfamily/Winged helix DNA-binding domain"/>
    <property type="match status" value="1"/>
</dbReference>
<organism evidence="5 6">
    <name type="scientific">Coriobacterium glomerans (strain ATCC 49209 / DSM 20642 / JCM 10262 / PW2)</name>
    <dbReference type="NCBI Taxonomy" id="700015"/>
    <lineage>
        <taxon>Bacteria</taxon>
        <taxon>Bacillati</taxon>
        <taxon>Actinomycetota</taxon>
        <taxon>Coriobacteriia</taxon>
        <taxon>Coriobacteriales</taxon>
        <taxon>Coriobacteriaceae</taxon>
        <taxon>Coriobacterium</taxon>
    </lineage>
</organism>
<dbReference type="InterPro" id="IPR028978">
    <property type="entry name" value="Chorismate_lyase_/UTRA_dom_sf"/>
</dbReference>
<dbReference type="GO" id="GO:0003677">
    <property type="term" value="F:DNA binding"/>
    <property type="evidence" value="ECO:0007669"/>
    <property type="project" value="UniProtKB-KW"/>
</dbReference>
<dbReference type="Proteomes" id="UP000006851">
    <property type="component" value="Chromosome"/>
</dbReference>
<keyword evidence="6" id="KW-1185">Reference proteome</keyword>
<feature type="domain" description="HTH gntR-type" evidence="4">
    <location>
        <begin position="14"/>
        <end position="82"/>
    </location>
</feature>
<dbReference type="eggNOG" id="COG2188">
    <property type="taxonomic scope" value="Bacteria"/>
</dbReference>
<name>F2NB62_CORGP</name>
<evidence type="ECO:0000256" key="3">
    <source>
        <dbReference type="ARBA" id="ARBA00023163"/>
    </source>
</evidence>
<evidence type="ECO:0000313" key="5">
    <source>
        <dbReference type="EMBL" id="AEB07813.1"/>
    </source>
</evidence>
<dbReference type="SUPFAM" id="SSF64288">
    <property type="entry name" value="Chorismate lyase-like"/>
    <property type="match status" value="1"/>
</dbReference>
<dbReference type="InterPro" id="IPR036390">
    <property type="entry name" value="WH_DNA-bd_sf"/>
</dbReference>
<dbReference type="InterPro" id="IPR000524">
    <property type="entry name" value="Tscrpt_reg_HTH_GntR"/>
</dbReference>
<dbReference type="PANTHER" id="PTHR44846:SF1">
    <property type="entry name" value="MANNOSYL-D-GLYCERATE TRANSPORT_METABOLISM SYSTEM REPRESSOR MNGR-RELATED"/>
    <property type="match status" value="1"/>
</dbReference>
<dbReference type="GO" id="GO:0045892">
    <property type="term" value="P:negative regulation of DNA-templated transcription"/>
    <property type="evidence" value="ECO:0007669"/>
    <property type="project" value="TreeGrafter"/>
</dbReference>
<reference evidence="6" key="1">
    <citation type="journal article" date="2013" name="Stand. Genomic Sci.">
        <title>Complete genome sequence of Coriobacterium glomerans type strain (PW2(T)) from the midgut of Pyrrhocoris apterus L. (red soldier bug).</title>
        <authorList>
            <person name="Stackebrandt E."/>
            <person name="Zeytun A."/>
            <person name="Lapidus A."/>
            <person name="Nolan M."/>
            <person name="Lucas S."/>
            <person name="Hammon N."/>
            <person name="Deshpande S."/>
            <person name="Cheng J.F."/>
            <person name="Tapia R."/>
            <person name="Goodwin L.A."/>
            <person name="Pitluck S."/>
            <person name="Liolios K."/>
            <person name="Pagani I."/>
            <person name="Ivanova N."/>
            <person name="Mavromatis K."/>
            <person name="Mikhailova N."/>
            <person name="Huntemann M."/>
            <person name="Pati A."/>
            <person name="Chen A."/>
            <person name="Palaniappan K."/>
            <person name="Chang Y.J."/>
            <person name="Land M."/>
            <person name="Hauser L."/>
            <person name="Rohde M."/>
            <person name="Pukall R."/>
            <person name="Goker M."/>
            <person name="Detter J.C."/>
            <person name="Woyke T."/>
            <person name="Bristow J."/>
            <person name="Eisen J.A."/>
            <person name="Markowitz V."/>
            <person name="Hugenholtz P."/>
            <person name="Kyrpides N.C."/>
            <person name="Klenk H.P."/>
        </authorList>
    </citation>
    <scope>NUCLEOTIDE SEQUENCE</scope>
    <source>
        <strain evidence="6">ATCC 49209 / DSM 20642 / JCM 10262 / PW2</strain>
    </source>
</reference>
<dbReference type="HOGENOM" id="CLU_063236_2_1_11"/>
<keyword evidence="1" id="KW-0805">Transcription regulation</keyword>
<dbReference type="PANTHER" id="PTHR44846">
    <property type="entry name" value="MANNOSYL-D-GLYCERATE TRANSPORT/METABOLISM SYSTEM REPRESSOR MNGR-RELATED"/>
    <property type="match status" value="1"/>
</dbReference>